<comment type="caution">
    <text evidence="7">The sequence shown here is derived from an EMBL/GenBank/DDBJ whole genome shotgun (WGS) entry which is preliminary data.</text>
</comment>
<protein>
    <recommendedName>
        <fullName evidence="6">G8 domain-containing protein</fullName>
    </recommendedName>
</protein>
<proteinExistence type="predicted"/>
<sequence>MEQMHKLLLMSCTLFLMACSSSSPSTNPPPGSAGPLLWSSPQTWGGKVPGTGDTVTIPKDKTILLDVSPPALRGLTVEGTLSFDPRAHVTLRTDYVMVHGKLQAGTEAQPITGKAEIVLTSNNLSDNIHSMGAKVLGLMGGTLDLHGSPQVKTWTRLSATATAGSSTITVKDALDWKVGDEIIITSSSFYNPYSPKPQTERRQITKISGQTLTLSQPLSFAHWGTTASGVQEQAEVGLLSHNVVVRSDEAILDTGTVAGSKQIGGHLMAMSGSTVHINGVEFRDMGQRSVFGRYPIHFHQLAAGGAGSYVKNSSIWRTYNRCVVIHGTHKLLIENNVMYNATGHCVYFEEGSETGNTVKNNLVAYVKALKDTARLIPTDDRPSAYWVTRPSNTLTGNSASEAHIGYWYALPEKPLPFGRGTQDVSWMDSVYPRREFLGGFDGNVSHSAWQGLFVDTSLSSTLCASTASRNTCKDHSNLSSMGTSTSYYAPRTVPARDIETDKKTNMPVPARFQNFTAYKHQNQAVWFRGGYLELLNPVLADNVIGAIFASSRAYLTGGLFIGKTENTLGNATEQEPRTGFQFYDGPVGVRNSTFKNYTGERSAALGYLRHTSFNLSGQNYASKLTFENSNRVYLDTPPAPNFNNTEDPHDGYRGAVFYDQDGSVTGVANRHVTANTPFLTGSKCNLQAAWNAYVCDSTYLNLSVNVLDATEVSNPTAAFTVERNDGQSIALWGVPNGTSKAADTFQTRIIATPGGNAPLYSYTLGSGTGKIPGKVLVSVTVDGLPTDNQFVNISAVPGTTGAWAELIIPVSGPVYVYRTWWFDENSGAGLPKVSALSDLYQNKGTVYYQDAQGIHVVLAIPDPLKSRYVSVHVCQTRKCS</sequence>
<dbReference type="GO" id="GO:0005886">
    <property type="term" value="C:plasma membrane"/>
    <property type="evidence" value="ECO:0007669"/>
    <property type="project" value="UniProtKB-SubCell"/>
</dbReference>
<dbReference type="PANTHER" id="PTHR46769:SF2">
    <property type="entry name" value="FIBROCYSTIN-L ISOFORM 2 PRECURSOR-RELATED"/>
    <property type="match status" value="1"/>
</dbReference>
<evidence type="ECO:0000256" key="4">
    <source>
        <dbReference type="ARBA" id="ARBA00023180"/>
    </source>
</evidence>
<evidence type="ECO:0000256" key="5">
    <source>
        <dbReference type="SAM" id="SignalP"/>
    </source>
</evidence>
<evidence type="ECO:0000313" key="8">
    <source>
        <dbReference type="Proteomes" id="UP000321306"/>
    </source>
</evidence>
<reference evidence="7 8" key="1">
    <citation type="submission" date="2019-07" db="EMBL/GenBank/DDBJ databases">
        <title>Whole genome shotgun sequence of Deinococcus cellulosilyticus NBRC 106333.</title>
        <authorList>
            <person name="Hosoyama A."/>
            <person name="Uohara A."/>
            <person name="Ohji S."/>
            <person name="Ichikawa N."/>
        </authorList>
    </citation>
    <scope>NUCLEOTIDE SEQUENCE [LARGE SCALE GENOMIC DNA]</scope>
    <source>
        <strain evidence="7 8">NBRC 106333</strain>
    </source>
</reference>
<dbReference type="InterPro" id="IPR012334">
    <property type="entry name" value="Pectin_lyas_fold"/>
</dbReference>
<dbReference type="Proteomes" id="UP000321306">
    <property type="component" value="Unassembled WGS sequence"/>
</dbReference>
<gene>
    <name evidence="7" type="ORF">DC3_33820</name>
</gene>
<dbReference type="SUPFAM" id="SSF51126">
    <property type="entry name" value="Pectin lyase-like"/>
    <property type="match status" value="1"/>
</dbReference>
<evidence type="ECO:0000256" key="2">
    <source>
        <dbReference type="ARBA" id="ARBA00022475"/>
    </source>
</evidence>
<accession>A0A511N5K5</accession>
<dbReference type="InterPro" id="IPR011050">
    <property type="entry name" value="Pectin_lyase_fold/virulence"/>
</dbReference>
<evidence type="ECO:0000313" key="7">
    <source>
        <dbReference type="EMBL" id="GEM47747.1"/>
    </source>
</evidence>
<name>A0A511N5K5_DEIC1</name>
<dbReference type="InterPro" id="IPR019316">
    <property type="entry name" value="G8_domain"/>
</dbReference>
<dbReference type="Gene3D" id="2.160.20.10">
    <property type="entry name" value="Single-stranded right-handed beta-helix, Pectin lyase-like"/>
    <property type="match status" value="1"/>
</dbReference>
<keyword evidence="2" id="KW-0472">Membrane</keyword>
<evidence type="ECO:0000256" key="3">
    <source>
        <dbReference type="ARBA" id="ARBA00022729"/>
    </source>
</evidence>
<comment type="subcellular location">
    <subcellularLocation>
        <location evidence="1">Cell membrane</location>
    </subcellularLocation>
</comment>
<dbReference type="PROSITE" id="PS51257">
    <property type="entry name" value="PROKAR_LIPOPROTEIN"/>
    <property type="match status" value="1"/>
</dbReference>
<evidence type="ECO:0000256" key="1">
    <source>
        <dbReference type="ARBA" id="ARBA00004236"/>
    </source>
</evidence>
<dbReference type="OrthoDB" id="9815414at2"/>
<keyword evidence="2" id="KW-1003">Cell membrane</keyword>
<feature type="signal peptide" evidence="5">
    <location>
        <begin position="1"/>
        <end position="25"/>
    </location>
</feature>
<keyword evidence="8" id="KW-1185">Reference proteome</keyword>
<dbReference type="EMBL" id="BJXB01000015">
    <property type="protein sequence ID" value="GEM47747.1"/>
    <property type="molecule type" value="Genomic_DNA"/>
</dbReference>
<dbReference type="AlphaFoldDB" id="A0A511N5K5"/>
<dbReference type="Pfam" id="PF24606">
    <property type="entry name" value="CEMIP_beta-hel"/>
    <property type="match status" value="1"/>
</dbReference>
<dbReference type="PANTHER" id="PTHR46769">
    <property type="entry name" value="POLYCYSTIC KIDNEY AND HEPATIC DISEASE 1 (AUTOSOMAL RECESSIVE)-LIKE 1"/>
    <property type="match status" value="1"/>
</dbReference>
<dbReference type="SMART" id="SM01225">
    <property type="entry name" value="G8"/>
    <property type="match status" value="1"/>
</dbReference>
<keyword evidence="4" id="KW-0325">Glycoprotein</keyword>
<evidence type="ECO:0000259" key="6">
    <source>
        <dbReference type="PROSITE" id="PS51484"/>
    </source>
</evidence>
<dbReference type="InterPro" id="IPR052387">
    <property type="entry name" value="Fibrocystin"/>
</dbReference>
<keyword evidence="3 5" id="KW-0732">Signal</keyword>
<feature type="domain" description="G8" evidence="6">
    <location>
        <begin position="42"/>
        <end position="159"/>
    </location>
</feature>
<feature type="chain" id="PRO_5021844251" description="G8 domain-containing protein" evidence="5">
    <location>
        <begin position="26"/>
        <end position="880"/>
    </location>
</feature>
<dbReference type="Pfam" id="PF10162">
    <property type="entry name" value="G8"/>
    <property type="match status" value="1"/>
</dbReference>
<organism evidence="7 8">
    <name type="scientific">Deinococcus cellulosilyticus (strain DSM 18568 / NBRC 106333 / KACC 11606 / 5516J-15)</name>
    <dbReference type="NCBI Taxonomy" id="1223518"/>
    <lineage>
        <taxon>Bacteria</taxon>
        <taxon>Thermotogati</taxon>
        <taxon>Deinococcota</taxon>
        <taxon>Deinococci</taxon>
        <taxon>Deinococcales</taxon>
        <taxon>Deinococcaceae</taxon>
        <taxon>Deinococcus</taxon>
    </lineage>
</organism>
<dbReference type="InterPro" id="IPR055401">
    <property type="entry name" value="CEMIP_beta-hel_dom"/>
</dbReference>
<dbReference type="PROSITE" id="PS51484">
    <property type="entry name" value="G8"/>
    <property type="match status" value="1"/>
</dbReference>